<keyword evidence="8" id="KW-1185">Reference proteome</keyword>
<dbReference type="Proteomes" id="UP000282323">
    <property type="component" value="Unassembled WGS sequence"/>
</dbReference>
<evidence type="ECO:0000256" key="4">
    <source>
        <dbReference type="ARBA" id="ARBA00022989"/>
    </source>
</evidence>
<feature type="transmembrane region" description="Helical" evidence="6">
    <location>
        <begin position="69"/>
        <end position="90"/>
    </location>
</feature>
<accession>A0A3N6N8T5</accession>
<keyword evidence="2" id="KW-1003">Cell membrane</keyword>
<evidence type="ECO:0000256" key="5">
    <source>
        <dbReference type="ARBA" id="ARBA00023136"/>
    </source>
</evidence>
<dbReference type="PANTHER" id="PTHR43370">
    <property type="entry name" value="SUGAR ABC TRANSPORTER INTEGRAL MEMBRANE PROTEIN-RELATED"/>
    <property type="match status" value="1"/>
</dbReference>
<feature type="transmembrane region" description="Helical" evidence="6">
    <location>
        <begin position="97"/>
        <end position="119"/>
    </location>
</feature>
<feature type="transmembrane region" description="Helical" evidence="6">
    <location>
        <begin position="249"/>
        <end position="266"/>
    </location>
</feature>
<dbReference type="RefSeq" id="WP_124195558.1">
    <property type="nucleotide sequence ID" value="NZ_REGA01000007.1"/>
</dbReference>
<evidence type="ECO:0000256" key="6">
    <source>
        <dbReference type="SAM" id="Phobius"/>
    </source>
</evidence>
<dbReference type="CDD" id="cd06580">
    <property type="entry name" value="TM_PBP1_transp_TpRbsC_like"/>
    <property type="match status" value="1"/>
</dbReference>
<comment type="caution">
    <text evidence="7">The sequence shown here is derived from an EMBL/GenBank/DDBJ whole genome shotgun (WGS) entry which is preliminary data.</text>
</comment>
<organism evidence="7 8">
    <name type="scientific">Natrarchaeobius chitinivorans</name>
    <dbReference type="NCBI Taxonomy" id="1679083"/>
    <lineage>
        <taxon>Archaea</taxon>
        <taxon>Methanobacteriati</taxon>
        <taxon>Methanobacteriota</taxon>
        <taxon>Stenosarchaea group</taxon>
        <taxon>Halobacteria</taxon>
        <taxon>Halobacteriales</taxon>
        <taxon>Natrialbaceae</taxon>
        <taxon>Natrarchaeobius</taxon>
    </lineage>
</organism>
<dbReference type="PANTHER" id="PTHR43370:SF2">
    <property type="entry name" value="ABC TRANSPORTER PERMEASE PROTEIN"/>
    <property type="match status" value="1"/>
</dbReference>
<dbReference type="OrthoDB" id="372203at2157"/>
<dbReference type="InterPro" id="IPR001851">
    <property type="entry name" value="ABC_transp_permease"/>
</dbReference>
<feature type="transmembrane region" description="Helical" evidence="6">
    <location>
        <begin position="286"/>
        <end position="304"/>
    </location>
</feature>
<feature type="transmembrane region" description="Helical" evidence="6">
    <location>
        <begin position="12"/>
        <end position="32"/>
    </location>
</feature>
<proteinExistence type="predicted"/>
<feature type="transmembrane region" description="Helical" evidence="6">
    <location>
        <begin position="44"/>
        <end position="63"/>
    </location>
</feature>
<dbReference type="AlphaFoldDB" id="A0A3N6N8T5"/>
<evidence type="ECO:0000256" key="3">
    <source>
        <dbReference type="ARBA" id="ARBA00022692"/>
    </source>
</evidence>
<keyword evidence="5 6" id="KW-0472">Membrane</keyword>
<feature type="transmembrane region" description="Helical" evidence="6">
    <location>
        <begin position="200"/>
        <end position="219"/>
    </location>
</feature>
<feature type="transmembrane region" description="Helical" evidence="6">
    <location>
        <begin position="147"/>
        <end position="169"/>
    </location>
</feature>
<reference evidence="7 8" key="1">
    <citation type="submission" date="2018-10" db="EMBL/GenBank/DDBJ databases">
        <title>Natrarchaeobius chitinivorans gen. nov., sp. nov., and Natrarchaeobius haloalkaliphilus sp. nov., alkaliphilic, chitin-utilizing haloarchaea from hypersaline alkaline lakes.</title>
        <authorList>
            <person name="Sorokin D.Y."/>
            <person name="Elcheninov A.G."/>
            <person name="Kostrikina N.A."/>
            <person name="Bale N.J."/>
            <person name="Sinninghe Damste J.S."/>
            <person name="Khijniak T.V."/>
            <person name="Kublanov I.V."/>
            <person name="Toshchakov S.V."/>
        </authorList>
    </citation>
    <scope>NUCLEOTIDE SEQUENCE [LARGE SCALE GENOMIC DNA]</scope>
    <source>
        <strain evidence="7 8">AArcht4T</strain>
    </source>
</reference>
<keyword evidence="3 6" id="KW-0812">Transmembrane</keyword>
<dbReference type="EMBL" id="REGA01000007">
    <property type="protein sequence ID" value="RQG94902.1"/>
    <property type="molecule type" value="Genomic_DNA"/>
</dbReference>
<comment type="subcellular location">
    <subcellularLocation>
        <location evidence="1">Cell membrane</location>
        <topology evidence="1">Multi-pass membrane protein</topology>
    </subcellularLocation>
</comment>
<name>A0A3N6N8T5_NATCH</name>
<dbReference type="GO" id="GO:0022857">
    <property type="term" value="F:transmembrane transporter activity"/>
    <property type="evidence" value="ECO:0007669"/>
    <property type="project" value="InterPro"/>
</dbReference>
<gene>
    <name evidence="7" type="ORF">EA473_10410</name>
</gene>
<protein>
    <submittedName>
        <fullName evidence="7">ABC transporter permease</fullName>
    </submittedName>
</protein>
<evidence type="ECO:0000313" key="8">
    <source>
        <dbReference type="Proteomes" id="UP000282323"/>
    </source>
</evidence>
<sequence>MVPGIGVSEAFLAGLLGATLTAATPLILAGLGELVAERSGVLNLGVEGIMLMSALLSLVVTVWTGSVAAGFVAGALVGALAGWLHAFLCISLKADQVISGLMITFIGIALTVFFGSGWVGRSVDGLPTVYFPVIGEPLSNIPIIGSAIFYATPTDFLALLLVPIFWYGIFHTNVGLELIAVGESAGTADTLGVPVFRVRYLATILGGTMAGLAGAHLLLAWINQWSPMMTAGMGWIAIALCIVGRWRPFYVLGVAMVFGFFKAMQIRIQGFDVGGGTVGAVLSDPAFFAMYPYLATVVVLWWAAARESEGSLGMPSEMVVPYKREE</sequence>
<dbReference type="GO" id="GO:0005886">
    <property type="term" value="C:plasma membrane"/>
    <property type="evidence" value="ECO:0007669"/>
    <property type="project" value="UniProtKB-SubCell"/>
</dbReference>
<evidence type="ECO:0000313" key="7">
    <source>
        <dbReference type="EMBL" id="RQG94902.1"/>
    </source>
</evidence>
<evidence type="ECO:0000256" key="1">
    <source>
        <dbReference type="ARBA" id="ARBA00004651"/>
    </source>
</evidence>
<dbReference type="Pfam" id="PF02653">
    <property type="entry name" value="BPD_transp_2"/>
    <property type="match status" value="1"/>
</dbReference>
<evidence type="ECO:0000256" key="2">
    <source>
        <dbReference type="ARBA" id="ARBA00022475"/>
    </source>
</evidence>
<keyword evidence="4 6" id="KW-1133">Transmembrane helix</keyword>